<feature type="domain" description="SH3b" evidence="1">
    <location>
        <begin position="33"/>
        <end position="100"/>
    </location>
</feature>
<evidence type="ECO:0000313" key="3">
    <source>
        <dbReference type="Proteomes" id="UP000076567"/>
    </source>
</evidence>
<dbReference type="AlphaFoldDB" id="A0A163PU00"/>
<comment type="caution">
    <text evidence="2">The sequence shown here is derived from an EMBL/GenBank/DDBJ whole genome shotgun (WGS) entry which is preliminary data.</text>
</comment>
<proteinExistence type="predicted"/>
<accession>A0A163PU00</accession>
<dbReference type="Gene3D" id="3.90.70.10">
    <property type="entry name" value="Cysteine proteinases"/>
    <property type="match status" value="1"/>
</dbReference>
<dbReference type="Pfam" id="PF13529">
    <property type="entry name" value="Peptidase_C39_2"/>
    <property type="match status" value="1"/>
</dbReference>
<dbReference type="RefSeq" id="WP_066245194.1">
    <property type="nucleotide sequence ID" value="NZ_LRFC01000038.1"/>
</dbReference>
<dbReference type="SMART" id="SM00287">
    <property type="entry name" value="SH3b"/>
    <property type="match status" value="1"/>
</dbReference>
<evidence type="ECO:0000313" key="2">
    <source>
        <dbReference type="EMBL" id="KZE64132.1"/>
    </source>
</evidence>
<reference evidence="3" key="1">
    <citation type="submission" date="2016-01" db="EMBL/GenBank/DDBJ databases">
        <title>Draft genome of Chromobacterium sp. F49.</title>
        <authorList>
            <person name="Hong K.W."/>
        </authorList>
    </citation>
    <scope>NUCLEOTIDE SEQUENCE [LARGE SCALE GENOMIC DNA]</scope>
    <source>
        <strain evidence="3">P7IIIA</strain>
    </source>
</reference>
<organism evidence="2 3">
    <name type="scientific">Fictibacillus phosphorivorans</name>
    <dbReference type="NCBI Taxonomy" id="1221500"/>
    <lineage>
        <taxon>Bacteria</taxon>
        <taxon>Bacillati</taxon>
        <taxon>Bacillota</taxon>
        <taxon>Bacilli</taxon>
        <taxon>Bacillales</taxon>
        <taxon>Fictibacillaceae</taxon>
        <taxon>Fictibacillus</taxon>
    </lineage>
</organism>
<dbReference type="InterPro" id="IPR039564">
    <property type="entry name" value="Peptidase_C39-like"/>
</dbReference>
<dbReference type="PANTHER" id="PTHR37806">
    <property type="entry name" value="LMO0724 PROTEIN"/>
    <property type="match status" value="1"/>
</dbReference>
<dbReference type="Proteomes" id="UP000076567">
    <property type="component" value="Unassembled WGS sequence"/>
</dbReference>
<gene>
    <name evidence="2" type="ORF">AWM68_13580</name>
</gene>
<protein>
    <recommendedName>
        <fullName evidence="1">SH3b domain-containing protein</fullName>
    </recommendedName>
</protein>
<sequence length="301" mass="34034">MRGIVKGSLIICMLFGIISYFSGMNVSAATIVNKTIYVNVDVANIRSGASTDYKVVAQLKNGTKLVAFEQFTNSKNELWYRITLPDQRKGWIASWVVKTSLPQKVLLSAPLISQLPELPRGCEVTSLAMLLNYAGIKADKMTLAKQVAKDPTPYRKVDDKVYFGNPNIGFVGDMYDKSKPGYGVYHKPIEALTRKYLGSRVVNLTGKPFTSVTNQLDKKKPVWIIANSWFTKLPSTQFQYFYTNQGPVKITYREHSVLVTGYDSQYIYFNDPLTNEKNRKINRTNFVAAWEQMGKQAISYN</sequence>
<dbReference type="EMBL" id="LRFC01000038">
    <property type="protein sequence ID" value="KZE64132.1"/>
    <property type="molecule type" value="Genomic_DNA"/>
</dbReference>
<dbReference type="CDD" id="cd02549">
    <property type="entry name" value="Peptidase_C39A"/>
    <property type="match status" value="1"/>
</dbReference>
<dbReference type="InterPro" id="IPR039563">
    <property type="entry name" value="Peptidase_C39_single_dom"/>
</dbReference>
<name>A0A163PU00_9BACL</name>
<dbReference type="PANTHER" id="PTHR37806:SF1">
    <property type="entry name" value="PEPTIDASE C39-LIKE DOMAIN-CONTAINING PROTEIN"/>
    <property type="match status" value="1"/>
</dbReference>
<keyword evidence="3" id="KW-1185">Reference proteome</keyword>
<dbReference type="Gene3D" id="2.30.30.40">
    <property type="entry name" value="SH3 Domains"/>
    <property type="match status" value="1"/>
</dbReference>
<dbReference type="PROSITE" id="PS51781">
    <property type="entry name" value="SH3B"/>
    <property type="match status" value="1"/>
</dbReference>
<dbReference type="Pfam" id="PF08239">
    <property type="entry name" value="SH3_3"/>
    <property type="match status" value="1"/>
</dbReference>
<dbReference type="InterPro" id="IPR003646">
    <property type="entry name" value="SH3-like_bac-type"/>
</dbReference>
<evidence type="ECO:0000259" key="1">
    <source>
        <dbReference type="PROSITE" id="PS51781"/>
    </source>
</evidence>